<name>A0ACB7Y3F1_9ERIC</name>
<organism evidence="1 2">
    <name type="scientific">Vaccinium darrowii</name>
    <dbReference type="NCBI Taxonomy" id="229202"/>
    <lineage>
        <taxon>Eukaryota</taxon>
        <taxon>Viridiplantae</taxon>
        <taxon>Streptophyta</taxon>
        <taxon>Embryophyta</taxon>
        <taxon>Tracheophyta</taxon>
        <taxon>Spermatophyta</taxon>
        <taxon>Magnoliopsida</taxon>
        <taxon>eudicotyledons</taxon>
        <taxon>Gunneridae</taxon>
        <taxon>Pentapetalae</taxon>
        <taxon>asterids</taxon>
        <taxon>Ericales</taxon>
        <taxon>Ericaceae</taxon>
        <taxon>Vaccinioideae</taxon>
        <taxon>Vaccinieae</taxon>
        <taxon>Vaccinium</taxon>
    </lineage>
</organism>
<evidence type="ECO:0000313" key="1">
    <source>
        <dbReference type="EMBL" id="KAH7847455.1"/>
    </source>
</evidence>
<evidence type="ECO:0000313" key="2">
    <source>
        <dbReference type="Proteomes" id="UP000828048"/>
    </source>
</evidence>
<comment type="caution">
    <text evidence="1">The sequence shown here is derived from an EMBL/GenBank/DDBJ whole genome shotgun (WGS) entry which is preliminary data.</text>
</comment>
<protein>
    <submittedName>
        <fullName evidence="1">Uncharacterized protein</fullName>
    </submittedName>
</protein>
<gene>
    <name evidence="1" type="ORF">Vadar_026242</name>
</gene>
<keyword evidence="2" id="KW-1185">Reference proteome</keyword>
<sequence length="433" mass="44855">MAINHRISLLLLVSLAIFFLGERVSATTFTLENRCSNTIWPGTLTGNNGAALGGGGFSLAPGASTQLSAPAGWSGRFWPRTGCNFDGSGNGKCDTGDCGKLMCTGAGVPPVTLAEFTIGGDKDTYDVSLVDGYNVGLGIRTSGGTGDCSYTSCASDVNKICPSELQVTNAGSIVACKSACTAFNKPEYCCTGDHSTPQTCSPSQYSQIFKNACPRAYSYAYDDPSRSRVSATVFTLQNLCSYTVWAGTLCGNGKAVLGGGGFALAPNASTQFSAPPGWSAGFGPEQIATLTQQAMEYVSLVTVVASFSALDPACRPPPSQNSPSAILVTPRISTTYNVGIGIQTSGGIGDCSIQYSPTGTIFPRIGVPTSGDTSPCKYAGCIADRNCPQELQVTRAGSVVACKSVFPGFYQSRILVHIFALAILVTDVQEGLS</sequence>
<accession>A0ACB7Y3F1</accession>
<reference evidence="1 2" key="1">
    <citation type="journal article" date="2021" name="Hortic Res">
        <title>High-quality reference genome and annotation aids understanding of berry development for evergreen blueberry (Vaccinium darrowii).</title>
        <authorList>
            <person name="Yu J."/>
            <person name="Hulse-Kemp A.M."/>
            <person name="Babiker E."/>
            <person name="Staton M."/>
        </authorList>
    </citation>
    <scope>NUCLEOTIDE SEQUENCE [LARGE SCALE GENOMIC DNA]</scope>
    <source>
        <strain evidence="2">cv. NJ 8807/NJ 8810</strain>
        <tissue evidence="1">Young leaf</tissue>
    </source>
</reference>
<dbReference type="EMBL" id="CM037155">
    <property type="protein sequence ID" value="KAH7847455.1"/>
    <property type="molecule type" value="Genomic_DNA"/>
</dbReference>
<proteinExistence type="predicted"/>
<dbReference type="Proteomes" id="UP000828048">
    <property type="component" value="Chromosome 5"/>
</dbReference>